<accession>A0A2H5XAY8</accession>
<dbReference type="GO" id="GO:0019464">
    <property type="term" value="P:glycine decarboxylation via glycine cleavage system"/>
    <property type="evidence" value="ECO:0007669"/>
    <property type="project" value="UniProtKB-UniRule"/>
</dbReference>
<feature type="domain" description="Lipoyl-binding" evidence="5">
    <location>
        <begin position="25"/>
        <end position="107"/>
    </location>
</feature>
<dbReference type="EMBL" id="BEHT01000009">
    <property type="protein sequence ID" value="GBC98356.1"/>
    <property type="molecule type" value="Genomic_DNA"/>
</dbReference>
<dbReference type="Gene3D" id="2.40.50.100">
    <property type="match status" value="1"/>
</dbReference>
<dbReference type="GO" id="GO:0005960">
    <property type="term" value="C:glycine cleavage complex"/>
    <property type="evidence" value="ECO:0007669"/>
    <property type="project" value="InterPro"/>
</dbReference>
<dbReference type="InterPro" id="IPR002930">
    <property type="entry name" value="GCV_H"/>
</dbReference>
<sequence>MAELRFPDALLYSPTHEWVRVENDRAVIGITDYAQSELGDVTYLELPKIGDRVQAGQPFGVIESVKADEELFAPVSGTVAAVNQNAIDHPEIINDDPYGDGWLIVVEMSDPDELKSLMSAEQYRRMLEQEGRL</sequence>
<proteinExistence type="inferred from homology"/>
<dbReference type="Proteomes" id="UP000236173">
    <property type="component" value="Unassembled WGS sequence"/>
</dbReference>
<dbReference type="PANTHER" id="PTHR11715:SF3">
    <property type="entry name" value="GLYCINE CLEAVAGE SYSTEM H PROTEIN-RELATED"/>
    <property type="match status" value="1"/>
</dbReference>
<protein>
    <recommendedName>
        <fullName evidence="3">Glycine cleavage system H protein</fullName>
    </recommendedName>
</protein>
<evidence type="ECO:0000256" key="3">
    <source>
        <dbReference type="HAMAP-Rule" id="MF_00272"/>
    </source>
</evidence>
<evidence type="ECO:0000256" key="1">
    <source>
        <dbReference type="ARBA" id="ARBA00009249"/>
    </source>
</evidence>
<dbReference type="GO" id="GO:0005829">
    <property type="term" value="C:cytosol"/>
    <property type="evidence" value="ECO:0007669"/>
    <property type="project" value="TreeGrafter"/>
</dbReference>
<evidence type="ECO:0000259" key="5">
    <source>
        <dbReference type="PROSITE" id="PS50968"/>
    </source>
</evidence>
<comment type="subunit">
    <text evidence="3">The glycine cleavage system is composed of four proteins: P, T, L and H.</text>
</comment>
<dbReference type="InterPro" id="IPR003016">
    <property type="entry name" value="2-oxoA_DH_lipoyl-BS"/>
</dbReference>
<dbReference type="InterPro" id="IPR000089">
    <property type="entry name" value="Biotin_lipoyl"/>
</dbReference>
<dbReference type="GO" id="GO:0009249">
    <property type="term" value="P:protein lipoylation"/>
    <property type="evidence" value="ECO:0007669"/>
    <property type="project" value="TreeGrafter"/>
</dbReference>
<dbReference type="CDD" id="cd06848">
    <property type="entry name" value="GCS_H"/>
    <property type="match status" value="1"/>
</dbReference>
<evidence type="ECO:0000256" key="4">
    <source>
        <dbReference type="PIRSR" id="PIRSR617453-50"/>
    </source>
</evidence>
<dbReference type="NCBIfam" id="TIGR00527">
    <property type="entry name" value="gcvH"/>
    <property type="match status" value="1"/>
</dbReference>
<comment type="cofactor">
    <cofactor evidence="3">
        <name>(R)-lipoate</name>
        <dbReference type="ChEBI" id="CHEBI:83088"/>
    </cofactor>
    <text evidence="3">Binds 1 lipoyl cofactor covalently.</text>
</comment>
<dbReference type="NCBIfam" id="NF002270">
    <property type="entry name" value="PRK01202.1"/>
    <property type="match status" value="1"/>
</dbReference>
<comment type="caution">
    <text evidence="6">The sequence shown here is derived from an EMBL/GenBank/DDBJ whole genome shotgun (WGS) entry which is preliminary data.</text>
</comment>
<dbReference type="PROSITE" id="PS00189">
    <property type="entry name" value="LIPOYL"/>
    <property type="match status" value="1"/>
</dbReference>
<gene>
    <name evidence="3 6" type="primary">gcvH</name>
    <name evidence="6" type="ORF">HRbin17_00865</name>
</gene>
<dbReference type="AlphaFoldDB" id="A0A2H5XAY8"/>
<dbReference type="PANTHER" id="PTHR11715">
    <property type="entry name" value="GLYCINE CLEAVAGE SYSTEM H PROTEIN"/>
    <property type="match status" value="1"/>
</dbReference>
<feature type="modified residue" description="N6-lipoyllysine" evidence="3 4">
    <location>
        <position position="66"/>
    </location>
</feature>
<comment type="function">
    <text evidence="3">The glycine cleavage system catalyzes the degradation of glycine. The H protein shuttles the methylamine group of glycine from the P protein to the T protein.</text>
</comment>
<dbReference type="InterPro" id="IPR017453">
    <property type="entry name" value="GCV_H_sub"/>
</dbReference>
<comment type="similarity">
    <text evidence="1 3">Belongs to the GcvH family.</text>
</comment>
<name>A0A2H5XAY8_9BACT</name>
<dbReference type="SUPFAM" id="SSF51230">
    <property type="entry name" value="Single hybrid motif"/>
    <property type="match status" value="1"/>
</dbReference>
<organism evidence="6 7">
    <name type="scientific">Candidatus Fervidibacter japonicus</name>
    <dbReference type="NCBI Taxonomy" id="2035412"/>
    <lineage>
        <taxon>Bacteria</taxon>
        <taxon>Candidatus Fervidibacterota</taxon>
        <taxon>Candidatus Fervidibacter</taxon>
    </lineage>
</organism>
<evidence type="ECO:0000313" key="7">
    <source>
        <dbReference type="Proteomes" id="UP000236173"/>
    </source>
</evidence>
<dbReference type="InterPro" id="IPR011053">
    <property type="entry name" value="Single_hybrid_motif"/>
</dbReference>
<evidence type="ECO:0000313" key="6">
    <source>
        <dbReference type="EMBL" id="GBC98356.1"/>
    </source>
</evidence>
<keyword evidence="2 3" id="KW-0450">Lipoyl</keyword>
<dbReference type="InterPro" id="IPR033753">
    <property type="entry name" value="GCV_H/Fam206"/>
</dbReference>
<dbReference type="HAMAP" id="MF_00272">
    <property type="entry name" value="GcvH"/>
    <property type="match status" value="1"/>
</dbReference>
<evidence type="ECO:0000256" key="2">
    <source>
        <dbReference type="ARBA" id="ARBA00022823"/>
    </source>
</evidence>
<dbReference type="Pfam" id="PF01597">
    <property type="entry name" value="GCV_H"/>
    <property type="match status" value="1"/>
</dbReference>
<reference evidence="7" key="1">
    <citation type="submission" date="2017-09" db="EMBL/GenBank/DDBJ databases">
        <title>Metaegenomics of thermophilic ammonia-oxidizing enrichment culture.</title>
        <authorList>
            <person name="Kato S."/>
            <person name="Suzuki K."/>
        </authorList>
    </citation>
    <scope>NUCLEOTIDE SEQUENCE [LARGE SCALE GENOMIC DNA]</scope>
</reference>
<dbReference type="PROSITE" id="PS50968">
    <property type="entry name" value="BIOTINYL_LIPOYL"/>
    <property type="match status" value="1"/>
</dbReference>